<evidence type="ECO:0000313" key="1">
    <source>
        <dbReference type="EMBL" id="ALH46260.1"/>
    </source>
</evidence>
<evidence type="ECO:0000313" key="2">
    <source>
        <dbReference type="Proteomes" id="UP000225954"/>
    </source>
</evidence>
<reference evidence="1 2" key="1">
    <citation type="journal article" date="2016" name="Genome Announc.">
        <title>Genome Sequences of Pseudomonas oryzihabitans Phage POR1 and Pseudomonas aeruginosa Phage PAE1.</title>
        <authorList>
            <person name="Dyson Z.A."/>
            <person name="Seviour R.J."/>
            <person name="Tucci J."/>
            <person name="Petrovski S."/>
        </authorList>
    </citation>
    <scope>NUCLEOTIDE SEQUENCE [LARGE SCALE GENOMIC DNA]</scope>
</reference>
<keyword evidence="2" id="KW-1185">Reference proteome</keyword>
<organism evidence="1 2">
    <name type="scientific">Pseudomonas phage POR1</name>
    <dbReference type="NCBI Taxonomy" id="1718594"/>
    <lineage>
        <taxon>Viruses</taxon>
        <taxon>Duplodnaviria</taxon>
        <taxon>Heunggongvirae</taxon>
        <taxon>Uroviricota</taxon>
        <taxon>Caudoviricetes</taxon>
        <taxon>Porunavirus</taxon>
        <taxon>Porunavirus POR1</taxon>
    </lineage>
</organism>
<dbReference type="EMBL" id="KT716399">
    <property type="protein sequence ID" value="ALH46260.1"/>
    <property type="molecule type" value="Genomic_DNA"/>
</dbReference>
<gene>
    <name evidence="1" type="ORF">POR1_55</name>
</gene>
<sequence>MKKFYWRLCFIWHICRFLSFERHWLRLGWRASKRWYGYESLTAKQAAMREIDGWHV</sequence>
<dbReference type="Proteomes" id="UP000225954">
    <property type="component" value="Segment"/>
</dbReference>
<accession>A0A0N9SH79</accession>
<proteinExistence type="predicted"/>
<protein>
    <submittedName>
        <fullName evidence="1">Uncharacterized protein</fullName>
    </submittedName>
</protein>
<name>A0A0N9SH79_9CAUD</name>